<reference evidence="4" key="1">
    <citation type="journal article" date="2019" name="Int. J. Syst. Evol. Microbiol.">
        <title>The Global Catalogue of Microorganisms (GCM) 10K type strain sequencing project: providing services to taxonomists for standard genome sequencing and annotation.</title>
        <authorList>
            <consortium name="The Broad Institute Genomics Platform"/>
            <consortium name="The Broad Institute Genome Sequencing Center for Infectious Disease"/>
            <person name="Wu L."/>
            <person name="Ma J."/>
        </authorList>
    </citation>
    <scope>NUCLEOTIDE SEQUENCE [LARGE SCALE GENOMIC DNA]</scope>
    <source>
        <strain evidence="4">CCUG 63369</strain>
    </source>
</reference>
<dbReference type="Proteomes" id="UP001596956">
    <property type="component" value="Unassembled WGS sequence"/>
</dbReference>
<feature type="transmembrane region" description="Helical" evidence="1">
    <location>
        <begin position="198"/>
        <end position="219"/>
    </location>
</feature>
<keyword evidence="1" id="KW-0812">Transmembrane</keyword>
<gene>
    <name evidence="3" type="ORF">ACFQZU_01510</name>
</gene>
<feature type="chain" id="PRO_5045850813" description="TPM domain-containing protein" evidence="2">
    <location>
        <begin position="26"/>
        <end position="412"/>
    </location>
</feature>
<dbReference type="EMBL" id="JBHTHR010000015">
    <property type="protein sequence ID" value="MFD0799996.1"/>
    <property type="molecule type" value="Genomic_DNA"/>
</dbReference>
<feature type="signal peptide" evidence="2">
    <location>
        <begin position="1"/>
        <end position="25"/>
    </location>
</feature>
<evidence type="ECO:0000313" key="3">
    <source>
        <dbReference type="EMBL" id="MFD0799996.1"/>
    </source>
</evidence>
<comment type="caution">
    <text evidence="3">The sequence shown here is derived from an EMBL/GenBank/DDBJ whole genome shotgun (WGS) entry which is preliminary data.</text>
</comment>
<evidence type="ECO:0000256" key="2">
    <source>
        <dbReference type="SAM" id="SignalP"/>
    </source>
</evidence>
<evidence type="ECO:0008006" key="5">
    <source>
        <dbReference type="Google" id="ProtNLM"/>
    </source>
</evidence>
<keyword evidence="1" id="KW-0472">Membrane</keyword>
<protein>
    <recommendedName>
        <fullName evidence="5">TPM domain-containing protein</fullName>
    </recommendedName>
</protein>
<proteinExistence type="predicted"/>
<evidence type="ECO:0000256" key="1">
    <source>
        <dbReference type="SAM" id="Phobius"/>
    </source>
</evidence>
<organism evidence="3 4">
    <name type="scientific">Streptomonospora algeriensis</name>
    <dbReference type="NCBI Taxonomy" id="995084"/>
    <lineage>
        <taxon>Bacteria</taxon>
        <taxon>Bacillati</taxon>
        <taxon>Actinomycetota</taxon>
        <taxon>Actinomycetes</taxon>
        <taxon>Streptosporangiales</taxon>
        <taxon>Nocardiopsidaceae</taxon>
        <taxon>Streptomonospora</taxon>
    </lineage>
</organism>
<evidence type="ECO:0000313" key="4">
    <source>
        <dbReference type="Proteomes" id="UP001596956"/>
    </source>
</evidence>
<accession>A0ABW3BAN7</accession>
<name>A0ABW3BAN7_9ACTN</name>
<keyword evidence="4" id="KW-1185">Reference proteome</keyword>
<keyword evidence="1" id="KW-1133">Transmembrane helix</keyword>
<sequence>MSARVRSLAALTSLAVLFGPVTAAAADTDTGGSDPTPAEEIAASLGDSPIHVTPAYDTAFPEGERERLAQLIEQGPLDLYVIAVPLASGDAWDGDPEALISAVNDRMGPGTRHIMAYEQAIDGRLTGADFGPDSSQEAFYGALASNTLHRGDDTASIADRVESAVKAANSKDPAAAYEKAQADEESPAPSSFTVLPSWMLWAGAAALVLLAATAAFLLLRRRKASAAVLQHAAFDNADRAQLESLVERGQRDLIEIGERLSAASGVSERHLSRALDARDAAARVYDGMKAKGHEPALTDAVGVLVLLDLAEDALAGRDTPRRPCYANPLHGSRTRSVQWREFGGSRSIRVPLCAECAAAIRKRVRPMVLPTEHDGHTVPYYEAPAQDSVWAATGFGTLTDDLVHRILSGQPR</sequence>
<keyword evidence="2" id="KW-0732">Signal</keyword>